<keyword evidence="6 7" id="KW-0472">Membrane</keyword>
<accession>A0ABW3Y5S3</accession>
<dbReference type="EMBL" id="JBHTMY010000004">
    <property type="protein sequence ID" value="MFD1316760.1"/>
    <property type="molecule type" value="Genomic_DNA"/>
</dbReference>
<comment type="subcellular location">
    <subcellularLocation>
        <location evidence="1">Cell membrane</location>
        <topology evidence="1">Multi-pass membrane protein</topology>
    </subcellularLocation>
</comment>
<dbReference type="InterPro" id="IPR011701">
    <property type="entry name" value="MFS"/>
</dbReference>
<protein>
    <submittedName>
        <fullName evidence="9">MFS transporter</fullName>
    </submittedName>
</protein>
<dbReference type="Pfam" id="PF07690">
    <property type="entry name" value="MFS_1"/>
    <property type="match status" value="1"/>
</dbReference>
<keyword evidence="4 7" id="KW-0812">Transmembrane</keyword>
<feature type="transmembrane region" description="Helical" evidence="7">
    <location>
        <begin position="102"/>
        <end position="124"/>
    </location>
</feature>
<feature type="transmembrane region" description="Helical" evidence="7">
    <location>
        <begin position="77"/>
        <end position="96"/>
    </location>
</feature>
<evidence type="ECO:0000313" key="10">
    <source>
        <dbReference type="Proteomes" id="UP001597201"/>
    </source>
</evidence>
<evidence type="ECO:0000259" key="8">
    <source>
        <dbReference type="PROSITE" id="PS50850"/>
    </source>
</evidence>
<evidence type="ECO:0000256" key="7">
    <source>
        <dbReference type="SAM" id="Phobius"/>
    </source>
</evidence>
<feature type="transmembrane region" description="Helical" evidence="7">
    <location>
        <begin position="214"/>
        <end position="233"/>
    </location>
</feature>
<dbReference type="InterPro" id="IPR020846">
    <property type="entry name" value="MFS_dom"/>
</dbReference>
<comment type="caution">
    <text evidence="9">The sequence shown here is derived from an EMBL/GenBank/DDBJ whole genome shotgun (WGS) entry which is preliminary data.</text>
</comment>
<feature type="transmembrane region" description="Helical" evidence="7">
    <location>
        <begin position="371"/>
        <end position="389"/>
    </location>
</feature>
<feature type="transmembrane region" description="Helical" evidence="7">
    <location>
        <begin position="51"/>
        <end position="70"/>
    </location>
</feature>
<dbReference type="SUPFAM" id="SSF103473">
    <property type="entry name" value="MFS general substrate transporter"/>
    <property type="match status" value="1"/>
</dbReference>
<dbReference type="InterPro" id="IPR036259">
    <property type="entry name" value="MFS_trans_sf"/>
</dbReference>
<keyword evidence="5 7" id="KW-1133">Transmembrane helix</keyword>
<evidence type="ECO:0000313" key="9">
    <source>
        <dbReference type="EMBL" id="MFD1316760.1"/>
    </source>
</evidence>
<gene>
    <name evidence="9" type="ORF">ACFQ39_14135</name>
</gene>
<evidence type="ECO:0000256" key="3">
    <source>
        <dbReference type="ARBA" id="ARBA00022475"/>
    </source>
</evidence>
<name>A0ABW3Y5S3_9FLAO</name>
<feature type="transmembrane region" description="Helical" evidence="7">
    <location>
        <begin position="285"/>
        <end position="303"/>
    </location>
</feature>
<evidence type="ECO:0000256" key="1">
    <source>
        <dbReference type="ARBA" id="ARBA00004651"/>
    </source>
</evidence>
<evidence type="ECO:0000256" key="2">
    <source>
        <dbReference type="ARBA" id="ARBA00022448"/>
    </source>
</evidence>
<organism evidence="9 10">
    <name type="scientific">Namhaeicola litoreus</name>
    <dbReference type="NCBI Taxonomy" id="1052145"/>
    <lineage>
        <taxon>Bacteria</taxon>
        <taxon>Pseudomonadati</taxon>
        <taxon>Bacteroidota</taxon>
        <taxon>Flavobacteriia</taxon>
        <taxon>Flavobacteriales</taxon>
        <taxon>Flavobacteriaceae</taxon>
        <taxon>Namhaeicola</taxon>
    </lineage>
</organism>
<feature type="transmembrane region" description="Helical" evidence="7">
    <location>
        <begin position="341"/>
        <end position="359"/>
    </location>
</feature>
<feature type="transmembrane region" description="Helical" evidence="7">
    <location>
        <begin position="16"/>
        <end position="39"/>
    </location>
</feature>
<evidence type="ECO:0000256" key="5">
    <source>
        <dbReference type="ARBA" id="ARBA00022989"/>
    </source>
</evidence>
<keyword evidence="3" id="KW-1003">Cell membrane</keyword>
<feature type="domain" description="Major facilitator superfamily (MFS) profile" evidence="8">
    <location>
        <begin position="15"/>
        <end position="394"/>
    </location>
</feature>
<sequence length="399" mass="44904">MFDKLITPYKGFSKEVWFLALITFVNRAGAMVIPFLSLYLTKDLGFSLSQVGWIMSCFGFGSLLGVYLGGKLSDQIGYYKVMYSSLLLSGLVFLILQYFQSLLAVCIGFFALSLVADVFRPALWVALSTHSREENRTRSVTLIRLAINLGFSLGPALGGLIIVAIGYKGLFWADGLTCIIAGVLLLKLLKPKKTAPIEELPQRINQSPYRDKPYLLFWLGMFLIGFCFMQYFATVPLYFHEEYNLSEKQIGSILALNGLIIFLIEMPIIHHLVVKKTDMMNMTILGTLLLLLSFLVMNFPFWIGIPVLGIVLMTLGEILNFPFSNTYALQRAQRGNKGAYMALYSMSFSVAHILGPNIGMQLTEKFEFRTTWMVMAGLLFIAMVLFLIVKRLDQLALKN</sequence>
<dbReference type="RefSeq" id="WP_377180119.1">
    <property type="nucleotide sequence ID" value="NZ_JBHTMY010000004.1"/>
</dbReference>
<dbReference type="PROSITE" id="PS50850">
    <property type="entry name" value="MFS"/>
    <property type="match status" value="1"/>
</dbReference>
<dbReference type="PANTHER" id="PTHR23517:SF2">
    <property type="entry name" value="MULTIDRUG RESISTANCE PROTEIN MDTH"/>
    <property type="match status" value="1"/>
</dbReference>
<dbReference type="PANTHER" id="PTHR23517">
    <property type="entry name" value="RESISTANCE PROTEIN MDTM, PUTATIVE-RELATED-RELATED"/>
    <property type="match status" value="1"/>
</dbReference>
<dbReference type="Gene3D" id="1.20.1250.20">
    <property type="entry name" value="MFS general substrate transporter like domains"/>
    <property type="match status" value="1"/>
</dbReference>
<keyword evidence="2" id="KW-0813">Transport</keyword>
<feature type="transmembrane region" description="Helical" evidence="7">
    <location>
        <begin position="253"/>
        <end position="273"/>
    </location>
</feature>
<proteinExistence type="predicted"/>
<dbReference type="Proteomes" id="UP001597201">
    <property type="component" value="Unassembled WGS sequence"/>
</dbReference>
<feature type="transmembrane region" description="Helical" evidence="7">
    <location>
        <begin position="145"/>
        <end position="165"/>
    </location>
</feature>
<evidence type="ECO:0000256" key="6">
    <source>
        <dbReference type="ARBA" id="ARBA00023136"/>
    </source>
</evidence>
<reference evidence="10" key="1">
    <citation type="journal article" date="2019" name="Int. J. Syst. Evol. Microbiol.">
        <title>The Global Catalogue of Microorganisms (GCM) 10K type strain sequencing project: providing services to taxonomists for standard genome sequencing and annotation.</title>
        <authorList>
            <consortium name="The Broad Institute Genomics Platform"/>
            <consortium name="The Broad Institute Genome Sequencing Center for Infectious Disease"/>
            <person name="Wu L."/>
            <person name="Ma J."/>
        </authorList>
    </citation>
    <scope>NUCLEOTIDE SEQUENCE [LARGE SCALE GENOMIC DNA]</scope>
    <source>
        <strain evidence="10">CCUG 61485</strain>
    </source>
</reference>
<feature type="transmembrane region" description="Helical" evidence="7">
    <location>
        <begin position="309"/>
        <end position="329"/>
    </location>
</feature>
<dbReference type="InterPro" id="IPR050171">
    <property type="entry name" value="MFS_Transporters"/>
</dbReference>
<evidence type="ECO:0000256" key="4">
    <source>
        <dbReference type="ARBA" id="ARBA00022692"/>
    </source>
</evidence>
<feature type="transmembrane region" description="Helical" evidence="7">
    <location>
        <begin position="171"/>
        <end position="189"/>
    </location>
</feature>
<keyword evidence="10" id="KW-1185">Reference proteome</keyword>